<feature type="transmembrane region" description="Helical" evidence="2">
    <location>
        <begin position="135"/>
        <end position="156"/>
    </location>
</feature>
<evidence type="ECO:0000256" key="2">
    <source>
        <dbReference type="SAM" id="Phobius"/>
    </source>
</evidence>
<dbReference type="Gene3D" id="1.20.1170.10">
    <property type="match status" value="1"/>
</dbReference>
<dbReference type="SUPFAM" id="SSF58100">
    <property type="entry name" value="Bacterial hemolysins"/>
    <property type="match status" value="1"/>
</dbReference>
<keyword evidence="1" id="KW-0175">Coiled coil</keyword>
<keyword evidence="3" id="KW-0732">Signal</keyword>
<dbReference type="RefSeq" id="WP_090720152.1">
    <property type="nucleotide sequence ID" value="NZ_CBCSKY010000089.1"/>
</dbReference>
<keyword evidence="5" id="KW-1185">Reference proteome</keyword>
<gene>
    <name evidence="4" type="ORF">SAMN05216192_1724</name>
</gene>
<feature type="coiled-coil region" evidence="1">
    <location>
        <begin position="55"/>
        <end position="124"/>
    </location>
</feature>
<evidence type="ECO:0000313" key="4">
    <source>
        <dbReference type="EMBL" id="SDL07810.1"/>
    </source>
</evidence>
<organism evidence="4 5">
    <name type="scientific">Paenibacillus typhae</name>
    <dbReference type="NCBI Taxonomy" id="1174501"/>
    <lineage>
        <taxon>Bacteria</taxon>
        <taxon>Bacillati</taxon>
        <taxon>Bacillota</taxon>
        <taxon>Bacilli</taxon>
        <taxon>Bacillales</taxon>
        <taxon>Paenibacillaceae</taxon>
        <taxon>Paenibacillus</taxon>
    </lineage>
</organism>
<evidence type="ECO:0000256" key="1">
    <source>
        <dbReference type="SAM" id="Coils"/>
    </source>
</evidence>
<dbReference type="EMBL" id="FNDX01000072">
    <property type="protein sequence ID" value="SDL07810.1"/>
    <property type="molecule type" value="Genomic_DNA"/>
</dbReference>
<keyword evidence="2" id="KW-0812">Transmembrane</keyword>
<feature type="signal peptide" evidence="3">
    <location>
        <begin position="1"/>
        <end position="32"/>
    </location>
</feature>
<evidence type="ECO:0000256" key="3">
    <source>
        <dbReference type="SAM" id="SignalP"/>
    </source>
</evidence>
<sequence>MKLIKSLTRTWKKLTLSALLLLGLSVYLPAPAAEANYFSDLYNGLQNFSELPGEVNKLQQSYQETVEELQQTKDQLGQTVDALGETQSQLGQTLEQMESYRAQNEALQEQNRQLSLVVDELKNDRTERENYYNRIKVTVITGIALILGYFVIIRLLRFMMRHRSTKSDSLRDRLR</sequence>
<dbReference type="OrthoDB" id="2678845at2"/>
<keyword evidence="2" id="KW-0472">Membrane</keyword>
<proteinExistence type="predicted"/>
<accession>A0A1G9H4I3</accession>
<dbReference type="Proteomes" id="UP000199050">
    <property type="component" value="Unassembled WGS sequence"/>
</dbReference>
<protein>
    <submittedName>
        <fullName evidence="4">Uncharacterized protein</fullName>
    </submittedName>
</protein>
<dbReference type="STRING" id="1174501.SAMN05216192_1724"/>
<evidence type="ECO:0000313" key="5">
    <source>
        <dbReference type="Proteomes" id="UP000199050"/>
    </source>
</evidence>
<reference evidence="5" key="1">
    <citation type="submission" date="2016-10" db="EMBL/GenBank/DDBJ databases">
        <authorList>
            <person name="Varghese N."/>
            <person name="Submissions S."/>
        </authorList>
    </citation>
    <scope>NUCLEOTIDE SEQUENCE [LARGE SCALE GENOMIC DNA]</scope>
    <source>
        <strain evidence="5">CGMCC 1.11012</strain>
    </source>
</reference>
<name>A0A1G9H4I3_9BACL</name>
<keyword evidence="2" id="KW-1133">Transmembrane helix</keyword>
<feature type="chain" id="PRO_5011713041" evidence="3">
    <location>
        <begin position="33"/>
        <end position="175"/>
    </location>
</feature>
<dbReference type="AlphaFoldDB" id="A0A1G9H4I3"/>